<dbReference type="Proteomes" id="UP001153076">
    <property type="component" value="Unassembled WGS sequence"/>
</dbReference>
<protein>
    <submittedName>
        <fullName evidence="3">Uncharacterized protein</fullName>
    </submittedName>
</protein>
<organism evidence="3 4">
    <name type="scientific">Carnegiea gigantea</name>
    <dbReference type="NCBI Taxonomy" id="171969"/>
    <lineage>
        <taxon>Eukaryota</taxon>
        <taxon>Viridiplantae</taxon>
        <taxon>Streptophyta</taxon>
        <taxon>Embryophyta</taxon>
        <taxon>Tracheophyta</taxon>
        <taxon>Spermatophyta</taxon>
        <taxon>Magnoliopsida</taxon>
        <taxon>eudicotyledons</taxon>
        <taxon>Gunneridae</taxon>
        <taxon>Pentapetalae</taxon>
        <taxon>Caryophyllales</taxon>
        <taxon>Cactineae</taxon>
        <taxon>Cactaceae</taxon>
        <taxon>Cactoideae</taxon>
        <taxon>Echinocereeae</taxon>
        <taxon>Carnegiea</taxon>
    </lineage>
</organism>
<gene>
    <name evidence="3" type="ORF">Cgig2_020567</name>
</gene>
<accession>A0A9Q1GWE7</accession>
<dbReference type="PANTHER" id="PTHR48459">
    <property type="entry name" value="CUE DOMAIN-CONTAINING PROTEIN"/>
    <property type="match status" value="1"/>
</dbReference>
<comment type="caution">
    <text evidence="3">The sequence shown here is derived from an EMBL/GenBank/DDBJ whole genome shotgun (WGS) entry which is preliminary data.</text>
</comment>
<feature type="region of interest" description="Disordered" evidence="2">
    <location>
        <begin position="235"/>
        <end position="323"/>
    </location>
</feature>
<evidence type="ECO:0000313" key="3">
    <source>
        <dbReference type="EMBL" id="KAJ8426631.1"/>
    </source>
</evidence>
<evidence type="ECO:0000256" key="1">
    <source>
        <dbReference type="SAM" id="Coils"/>
    </source>
</evidence>
<dbReference type="EMBL" id="JAKOGI010001258">
    <property type="protein sequence ID" value="KAJ8426631.1"/>
    <property type="molecule type" value="Genomic_DNA"/>
</dbReference>
<dbReference type="OrthoDB" id="620544at2759"/>
<evidence type="ECO:0000256" key="2">
    <source>
        <dbReference type="SAM" id="MobiDB-lite"/>
    </source>
</evidence>
<sequence>MQDSLFSAMESVIGLMKEVEFQEKAAQVAKQDATRGGLKILEKVEELKKMLDHAKEANDMHAGEVYGEKSILATEVKELQTRLLGLSDEKDKSISILDEMRKTLEARLVIAEEERRKAEQEILEKEASALSALAEQELIMEKVVEESKLLQLEAEENAKLRDFLMEKGRVVDILQRERTEGMMEMTKLKKEDAKSGESEGGEVEALSSYYIADVEKPGGEISVICQDVKSLKENFDKHASPGKSPLLRQTSSILASSNSSVKSMASDPGPVQLELLELPAKASRTPSVGSQTPRSSVGEEQAGEAGAKPRKELLDEDWELFDF</sequence>
<feature type="compositionally biased region" description="Low complexity" evidence="2">
    <location>
        <begin position="256"/>
        <end position="266"/>
    </location>
</feature>
<dbReference type="AlphaFoldDB" id="A0A9Q1GWE7"/>
<feature type="compositionally biased region" description="Acidic residues" evidence="2">
    <location>
        <begin position="314"/>
        <end position="323"/>
    </location>
</feature>
<keyword evidence="1" id="KW-0175">Coiled coil</keyword>
<name>A0A9Q1GWE7_9CARY</name>
<feature type="coiled-coil region" evidence="1">
    <location>
        <begin position="94"/>
        <end position="128"/>
    </location>
</feature>
<dbReference type="PANTHER" id="PTHR48459:SF1">
    <property type="entry name" value="CUE DOMAIN-CONTAINING PROTEIN"/>
    <property type="match status" value="1"/>
</dbReference>
<keyword evidence="4" id="KW-1185">Reference proteome</keyword>
<reference evidence="3" key="1">
    <citation type="submission" date="2022-04" db="EMBL/GenBank/DDBJ databases">
        <title>Carnegiea gigantea Genome sequencing and assembly v2.</title>
        <authorList>
            <person name="Copetti D."/>
            <person name="Sanderson M.J."/>
            <person name="Burquez A."/>
            <person name="Wojciechowski M.F."/>
        </authorList>
    </citation>
    <scope>NUCLEOTIDE SEQUENCE</scope>
    <source>
        <strain evidence="3">SGP5-SGP5p</strain>
        <tissue evidence="3">Aerial part</tissue>
    </source>
</reference>
<feature type="compositionally biased region" description="Polar residues" evidence="2">
    <location>
        <begin position="284"/>
        <end position="295"/>
    </location>
</feature>
<evidence type="ECO:0000313" key="4">
    <source>
        <dbReference type="Proteomes" id="UP001153076"/>
    </source>
</evidence>
<proteinExistence type="predicted"/>